<evidence type="ECO:0000256" key="6">
    <source>
        <dbReference type="ARBA" id="ARBA00023136"/>
    </source>
</evidence>
<feature type="transmembrane region" description="Helical" evidence="7">
    <location>
        <begin position="213"/>
        <end position="232"/>
    </location>
</feature>
<dbReference type="EC" id="3.4.21.-" evidence="9"/>
<protein>
    <submittedName>
        <fullName evidence="9">Rhomboid family intramembrane serine protease</fullName>
        <ecNumber evidence="9">3.4.21.-</ecNumber>
    </submittedName>
</protein>
<keyword evidence="2" id="KW-1003">Cell membrane</keyword>
<feature type="transmembrane region" description="Helical" evidence="7">
    <location>
        <begin position="20"/>
        <end position="39"/>
    </location>
</feature>
<comment type="caution">
    <text evidence="9">The sequence shown here is derived from an EMBL/GenBank/DDBJ whole genome shotgun (WGS) entry which is preliminary data.</text>
</comment>
<evidence type="ECO:0000256" key="5">
    <source>
        <dbReference type="ARBA" id="ARBA00022989"/>
    </source>
</evidence>
<evidence type="ECO:0000256" key="7">
    <source>
        <dbReference type="SAM" id="Phobius"/>
    </source>
</evidence>
<keyword evidence="5 7" id="KW-1133">Transmembrane helix</keyword>
<dbReference type="Proteomes" id="UP001477870">
    <property type="component" value="Unassembled WGS sequence"/>
</dbReference>
<dbReference type="GO" id="GO:0008233">
    <property type="term" value="F:peptidase activity"/>
    <property type="evidence" value="ECO:0007669"/>
    <property type="project" value="UniProtKB-KW"/>
</dbReference>
<proteinExistence type="predicted"/>
<dbReference type="Gene3D" id="1.20.1540.10">
    <property type="entry name" value="Rhomboid-like"/>
    <property type="match status" value="1"/>
</dbReference>
<feature type="transmembrane region" description="Helical" evidence="7">
    <location>
        <begin position="88"/>
        <end position="107"/>
    </location>
</feature>
<feature type="transmembrane region" description="Helical" evidence="7">
    <location>
        <begin position="114"/>
        <end position="134"/>
    </location>
</feature>
<dbReference type="PANTHER" id="PTHR43066:SF26">
    <property type="entry name" value="RHOMBOID PROTEASE GLPG"/>
    <property type="match status" value="1"/>
</dbReference>
<dbReference type="EMBL" id="JBBMQO010000002">
    <property type="protein sequence ID" value="MEM5500655.1"/>
    <property type="molecule type" value="Genomic_DNA"/>
</dbReference>
<keyword evidence="10" id="KW-1185">Reference proteome</keyword>
<dbReference type="Pfam" id="PF01694">
    <property type="entry name" value="Rhomboid"/>
    <property type="match status" value="1"/>
</dbReference>
<keyword evidence="9" id="KW-0645">Protease</keyword>
<dbReference type="RefSeq" id="WP_018687616.1">
    <property type="nucleotide sequence ID" value="NZ_JBBMQO010000002.1"/>
</dbReference>
<keyword evidence="4 7" id="KW-0812">Transmembrane</keyword>
<organism evidence="9 10">
    <name type="scientific">Ahrensia kielensis</name>
    <dbReference type="NCBI Taxonomy" id="76980"/>
    <lineage>
        <taxon>Bacteria</taxon>
        <taxon>Pseudomonadati</taxon>
        <taxon>Pseudomonadota</taxon>
        <taxon>Alphaproteobacteria</taxon>
        <taxon>Hyphomicrobiales</taxon>
        <taxon>Ahrensiaceae</taxon>
        <taxon>Ahrensia</taxon>
    </lineage>
</organism>
<name>A0ABU9T3F7_9HYPH</name>
<dbReference type="GO" id="GO:0006508">
    <property type="term" value="P:proteolysis"/>
    <property type="evidence" value="ECO:0007669"/>
    <property type="project" value="UniProtKB-KW"/>
</dbReference>
<dbReference type="SUPFAM" id="SSF144091">
    <property type="entry name" value="Rhomboid-like"/>
    <property type="match status" value="1"/>
</dbReference>
<evidence type="ECO:0000313" key="9">
    <source>
        <dbReference type="EMBL" id="MEM5500655.1"/>
    </source>
</evidence>
<dbReference type="InterPro" id="IPR035952">
    <property type="entry name" value="Rhomboid-like_sf"/>
</dbReference>
<feature type="transmembrane region" description="Helical" evidence="7">
    <location>
        <begin position="51"/>
        <end position="68"/>
    </location>
</feature>
<feature type="transmembrane region" description="Helical" evidence="7">
    <location>
        <begin position="186"/>
        <end position="207"/>
    </location>
</feature>
<accession>A0ABU9T3F7</accession>
<feature type="domain" description="Peptidase S54 rhomboid" evidence="8">
    <location>
        <begin position="79"/>
        <end position="229"/>
    </location>
</feature>
<evidence type="ECO:0000259" key="8">
    <source>
        <dbReference type="Pfam" id="PF01694"/>
    </source>
</evidence>
<evidence type="ECO:0000256" key="1">
    <source>
        <dbReference type="ARBA" id="ARBA00004141"/>
    </source>
</evidence>
<reference evidence="9 10" key="1">
    <citation type="submission" date="2024-03" db="EMBL/GenBank/DDBJ databases">
        <title>Community enrichment and isolation of bacterial strains for fucoidan degradation.</title>
        <authorList>
            <person name="Sichert A."/>
        </authorList>
    </citation>
    <scope>NUCLEOTIDE SEQUENCE [LARGE SCALE GENOMIC DNA]</scope>
    <source>
        <strain evidence="9 10">AS62</strain>
    </source>
</reference>
<sequence length="238" mass="26060">MENLPVDNELAEEKPREPIFNLPAILVVFVVICVGMHILRNSVFSQQLAEWVFVTFAYFPIRFTPEFFTLDLPTLISPIGHTFLHGDWTHLGMNMVWLVAFGAPVAYRLGALRSILFWILTALGAVILHTIIYYGDTVPLIGASGAVSGFLGGAARFGFKANRRNPRAGLAGPLYGPLDSLRQRGVIPFLAIWMVLNFAFGSDVLGLSGGASIAWEAHIGGLIAGFFAIGYLDTKRHK</sequence>
<evidence type="ECO:0000313" key="10">
    <source>
        <dbReference type="Proteomes" id="UP001477870"/>
    </source>
</evidence>
<gene>
    <name evidence="9" type="ORF">WNY59_03530</name>
</gene>
<dbReference type="InterPro" id="IPR022764">
    <property type="entry name" value="Peptidase_S54_rhomboid_dom"/>
</dbReference>
<keyword evidence="3" id="KW-0997">Cell inner membrane</keyword>
<feature type="transmembrane region" description="Helical" evidence="7">
    <location>
        <begin position="140"/>
        <end position="159"/>
    </location>
</feature>
<dbReference type="PANTHER" id="PTHR43066">
    <property type="entry name" value="RHOMBOID-RELATED PROTEIN"/>
    <property type="match status" value="1"/>
</dbReference>
<evidence type="ECO:0000256" key="2">
    <source>
        <dbReference type="ARBA" id="ARBA00022475"/>
    </source>
</evidence>
<keyword evidence="9" id="KW-0378">Hydrolase</keyword>
<evidence type="ECO:0000256" key="3">
    <source>
        <dbReference type="ARBA" id="ARBA00022519"/>
    </source>
</evidence>
<evidence type="ECO:0000256" key="4">
    <source>
        <dbReference type="ARBA" id="ARBA00022692"/>
    </source>
</evidence>
<keyword evidence="6 7" id="KW-0472">Membrane</keyword>
<comment type="subcellular location">
    <subcellularLocation>
        <location evidence="1">Membrane</location>
        <topology evidence="1">Multi-pass membrane protein</topology>
    </subcellularLocation>
</comment>